<organism evidence="1 2">
    <name type="scientific">Peribacillus deserti</name>
    <dbReference type="NCBI Taxonomy" id="673318"/>
    <lineage>
        <taxon>Bacteria</taxon>
        <taxon>Bacillati</taxon>
        <taxon>Bacillota</taxon>
        <taxon>Bacilli</taxon>
        <taxon>Bacillales</taxon>
        <taxon>Bacillaceae</taxon>
        <taxon>Peribacillus</taxon>
    </lineage>
</organism>
<dbReference type="RefSeq" id="WP_101642191.1">
    <property type="nucleotide sequence ID" value="NZ_PGUY01000034.1"/>
</dbReference>
<sequence>MLNKKIFIEIEKYIETHLQIVTLSAEYSLNRIENSILEDSCHEDLEEFIHKNRKPTLNRVLFGFIDKKGTSDAEIYKRAGIDRRHFSKIRSNPKYRPGKNTAIALALALELNKEDTDELLSAAGYSLSDSDTCDLVIQFCLEKKIYDMDLVNEALDHFSQKLL</sequence>
<evidence type="ECO:0000313" key="1">
    <source>
        <dbReference type="EMBL" id="PLT29778.1"/>
    </source>
</evidence>
<reference evidence="1 2" key="1">
    <citation type="submission" date="2017-11" db="EMBL/GenBank/DDBJ databases">
        <title>Comparitive Functional Genomics of Dry Heat Resistant strains isolated from the Viking Spacecraft.</title>
        <authorList>
            <person name="Seuylemezian A."/>
            <person name="Cooper K."/>
            <person name="Vaishampayan P."/>
        </authorList>
    </citation>
    <scope>NUCLEOTIDE SEQUENCE [LARGE SCALE GENOMIC DNA]</scope>
    <source>
        <strain evidence="1 2">V1-29</strain>
    </source>
</reference>
<comment type="caution">
    <text evidence="1">The sequence shown here is derived from an EMBL/GenBank/DDBJ whole genome shotgun (WGS) entry which is preliminary data.</text>
</comment>
<dbReference type="SUPFAM" id="SSF47413">
    <property type="entry name" value="lambda repressor-like DNA-binding domains"/>
    <property type="match status" value="1"/>
</dbReference>
<protein>
    <recommendedName>
        <fullName evidence="3">Appr-1-p processing protein</fullName>
    </recommendedName>
</protein>
<evidence type="ECO:0008006" key="3">
    <source>
        <dbReference type="Google" id="ProtNLM"/>
    </source>
</evidence>
<dbReference type="Proteomes" id="UP000234748">
    <property type="component" value="Unassembled WGS sequence"/>
</dbReference>
<proteinExistence type="predicted"/>
<evidence type="ECO:0000313" key="2">
    <source>
        <dbReference type="Proteomes" id="UP000234748"/>
    </source>
</evidence>
<dbReference type="AlphaFoldDB" id="A0A2N5M5Y7"/>
<accession>A0A2N5M5Y7</accession>
<dbReference type="EMBL" id="PGUY01000034">
    <property type="protein sequence ID" value="PLT29778.1"/>
    <property type="molecule type" value="Genomic_DNA"/>
</dbReference>
<name>A0A2N5M5Y7_9BACI</name>
<dbReference type="OrthoDB" id="6194521at2"/>
<keyword evidence="2" id="KW-1185">Reference proteome</keyword>
<dbReference type="GO" id="GO:0003677">
    <property type="term" value="F:DNA binding"/>
    <property type="evidence" value="ECO:0007669"/>
    <property type="project" value="InterPro"/>
</dbReference>
<gene>
    <name evidence="1" type="ORF">CUU66_11375</name>
</gene>
<dbReference type="InterPro" id="IPR010982">
    <property type="entry name" value="Lambda_DNA-bd_dom_sf"/>
</dbReference>